<evidence type="ECO:0000259" key="8">
    <source>
        <dbReference type="PROSITE" id="PS50885"/>
    </source>
</evidence>
<feature type="transmembrane region" description="Helical" evidence="7">
    <location>
        <begin position="18"/>
        <end position="37"/>
    </location>
</feature>
<dbReference type="Proteomes" id="UP000031967">
    <property type="component" value="Unassembled WGS sequence"/>
</dbReference>
<comment type="caution">
    <text evidence="9">The sequence shown here is derived from an EMBL/GenBank/DDBJ whole genome shotgun (WGS) entry which is preliminary data.</text>
</comment>
<reference evidence="9 10" key="1">
    <citation type="submission" date="2014-12" db="EMBL/GenBank/DDBJ databases">
        <title>Draft genome sequence of Paenibacillus kamchatkensis strain B-2647.</title>
        <authorList>
            <person name="Karlyshev A.V."/>
            <person name="Kudryashova E.B."/>
        </authorList>
    </citation>
    <scope>NUCLEOTIDE SEQUENCE [LARGE SCALE GENOMIC DNA]</scope>
    <source>
        <strain evidence="9 10">VKM B-2647</strain>
    </source>
</reference>
<feature type="domain" description="HAMP" evidence="8">
    <location>
        <begin position="316"/>
        <end position="368"/>
    </location>
</feature>
<comment type="subcellular location">
    <subcellularLocation>
        <location evidence="1">Cell membrane</location>
        <topology evidence="1">Multi-pass membrane protein</topology>
    </subcellularLocation>
</comment>
<dbReference type="Pfam" id="PF02743">
    <property type="entry name" value="dCache_1"/>
    <property type="match status" value="1"/>
</dbReference>
<feature type="coiled-coil region" evidence="6">
    <location>
        <begin position="353"/>
        <end position="380"/>
    </location>
</feature>
<dbReference type="RefSeq" id="WP_041049771.1">
    <property type="nucleotide sequence ID" value="NZ_JXAK01000043.1"/>
</dbReference>
<dbReference type="PANTHER" id="PTHR34220:SF7">
    <property type="entry name" value="SENSOR HISTIDINE KINASE YPDA"/>
    <property type="match status" value="1"/>
</dbReference>
<dbReference type="InterPro" id="IPR010559">
    <property type="entry name" value="Sig_transdc_His_kin_internal"/>
</dbReference>
<dbReference type="InterPro" id="IPR033479">
    <property type="entry name" value="dCache_1"/>
</dbReference>
<keyword evidence="5 7" id="KW-0472">Membrane</keyword>
<gene>
    <name evidence="9" type="ORF">SD70_22130</name>
</gene>
<evidence type="ECO:0000313" key="10">
    <source>
        <dbReference type="Proteomes" id="UP000031967"/>
    </source>
</evidence>
<dbReference type="InterPro" id="IPR003660">
    <property type="entry name" value="HAMP_dom"/>
</dbReference>
<dbReference type="EMBL" id="JXAK01000043">
    <property type="protein sequence ID" value="KIL39130.1"/>
    <property type="molecule type" value="Genomic_DNA"/>
</dbReference>
<evidence type="ECO:0000256" key="6">
    <source>
        <dbReference type="SAM" id="Coils"/>
    </source>
</evidence>
<dbReference type="CDD" id="cd12912">
    <property type="entry name" value="PDC2_MCP_like"/>
    <property type="match status" value="1"/>
</dbReference>
<keyword evidence="4 7" id="KW-1133">Transmembrane helix</keyword>
<name>A0ABR5AEX6_9BACL</name>
<evidence type="ECO:0000256" key="4">
    <source>
        <dbReference type="ARBA" id="ARBA00022989"/>
    </source>
</evidence>
<feature type="transmembrane region" description="Helical" evidence="7">
    <location>
        <begin position="297"/>
        <end position="319"/>
    </location>
</feature>
<evidence type="ECO:0000256" key="1">
    <source>
        <dbReference type="ARBA" id="ARBA00004651"/>
    </source>
</evidence>
<accession>A0ABR5AEX6</accession>
<protein>
    <recommendedName>
        <fullName evidence="8">HAMP domain-containing protein</fullName>
    </recommendedName>
</protein>
<keyword evidence="3 7" id="KW-0812">Transmembrane</keyword>
<proteinExistence type="predicted"/>
<evidence type="ECO:0000313" key="9">
    <source>
        <dbReference type="EMBL" id="KIL39130.1"/>
    </source>
</evidence>
<keyword evidence="2" id="KW-1003">Cell membrane</keyword>
<keyword evidence="10" id="KW-1185">Reference proteome</keyword>
<evidence type="ECO:0000256" key="3">
    <source>
        <dbReference type="ARBA" id="ARBA00022692"/>
    </source>
</evidence>
<evidence type="ECO:0000256" key="5">
    <source>
        <dbReference type="ARBA" id="ARBA00023136"/>
    </source>
</evidence>
<evidence type="ECO:0000256" key="2">
    <source>
        <dbReference type="ARBA" id="ARBA00022475"/>
    </source>
</evidence>
<dbReference type="InterPro" id="IPR050640">
    <property type="entry name" value="Bact_2-comp_sensor_kinase"/>
</dbReference>
<sequence>MYSLSDKFLHNMSIRNQIICSILIFLIVPFILMFYYIDKPLEKAIEAKIAKSAQQALYLENMNIENIVEDMYKSAAQISVDPALLQMLKNPEQFSEYDQLQLKQSIVTRLSSSNYTALVTVMDLNHHLFSTRYTEQEKYGELTRTAWYKELMEDPNKSIWLFNSSNYTFADQRPVISLAKNVFDPQTHQKIGVLLFSAAEEDFSKYLSGMGGDVYLIDQQGTVISSPDKTKLGTDLSKESFIPKADAALSGDFIVNKGKGKWIVNHYTINQTGWRLIQVTPYDTVFKEIFDIRRTNIVIAGLIFILFIIITFPISYSISRPLKLLGKKMQEAENNHFNSVLSVTGPKEISVLMVKYNNMLGQIKDLLQRLKEQYRLKEEMRFKAMQAVINPHFILNTLNNIKWMAYIRNDRSVGQMLSRMSNLMEASIGRGGSLVTLQEEIAYIEDYITLMKIKYNEKLSIHYDIPEQLLNAEVIKFMLQPVIENCIYHGIEPLKGQGEIFVRAERRAWKC</sequence>
<dbReference type="PANTHER" id="PTHR34220">
    <property type="entry name" value="SENSOR HISTIDINE KINASE YPDA"/>
    <property type="match status" value="1"/>
</dbReference>
<dbReference type="PROSITE" id="PS50885">
    <property type="entry name" value="HAMP"/>
    <property type="match status" value="1"/>
</dbReference>
<organism evidence="9 10">
    <name type="scientific">Gordoniibacillus kamchatkensis</name>
    <dbReference type="NCBI Taxonomy" id="1590651"/>
    <lineage>
        <taxon>Bacteria</taxon>
        <taxon>Bacillati</taxon>
        <taxon>Bacillota</taxon>
        <taxon>Bacilli</taxon>
        <taxon>Bacillales</taxon>
        <taxon>Paenibacillaceae</taxon>
        <taxon>Gordoniibacillus</taxon>
    </lineage>
</organism>
<dbReference type="Pfam" id="PF06580">
    <property type="entry name" value="His_kinase"/>
    <property type="match status" value="1"/>
</dbReference>
<keyword evidence="6" id="KW-0175">Coiled coil</keyword>
<evidence type="ECO:0000256" key="7">
    <source>
        <dbReference type="SAM" id="Phobius"/>
    </source>
</evidence>
<dbReference type="Gene3D" id="3.30.450.20">
    <property type="entry name" value="PAS domain"/>
    <property type="match status" value="1"/>
</dbReference>